<proteinExistence type="predicted"/>
<comment type="caution">
    <text evidence="2">The sequence shown here is derived from an EMBL/GenBank/DDBJ whole genome shotgun (WGS) entry which is preliminary data.</text>
</comment>
<feature type="transmembrane region" description="Helical" evidence="1">
    <location>
        <begin position="85"/>
        <end position="103"/>
    </location>
</feature>
<keyword evidence="1" id="KW-0472">Membrane</keyword>
<protein>
    <submittedName>
        <fullName evidence="2">Uncharacterized protein</fullName>
    </submittedName>
</protein>
<evidence type="ECO:0000256" key="1">
    <source>
        <dbReference type="SAM" id="Phobius"/>
    </source>
</evidence>
<dbReference type="Proteomes" id="UP000663827">
    <property type="component" value="Unassembled WGS sequence"/>
</dbReference>
<organism evidence="2 3">
    <name type="scientific">Rhizoctonia solani</name>
    <dbReference type="NCBI Taxonomy" id="456999"/>
    <lineage>
        <taxon>Eukaryota</taxon>
        <taxon>Fungi</taxon>
        <taxon>Dikarya</taxon>
        <taxon>Basidiomycota</taxon>
        <taxon>Agaricomycotina</taxon>
        <taxon>Agaricomycetes</taxon>
        <taxon>Cantharellales</taxon>
        <taxon>Ceratobasidiaceae</taxon>
        <taxon>Rhizoctonia</taxon>
    </lineage>
</organism>
<dbReference type="EMBL" id="CAJNJQ010002067">
    <property type="protein sequence ID" value="CAE7160187.1"/>
    <property type="molecule type" value="Genomic_DNA"/>
</dbReference>
<gene>
    <name evidence="2" type="ORF">RDB_LOCUS98221</name>
</gene>
<sequence length="146" mass="16749">MLILNENKSPRAEIEAELSKPKHSGPKWVHLFYDLAWAASFASFTGNGNFDSPMDTLNYFVFFITVLWMWVSQTLYSIHFYTNDWFHLLLTFLHLIIFGLIAATNEGYDVTTYIGHSPGVPSLLTNYDLIPEIYVTKNRAHLSILA</sequence>
<feature type="non-terminal residue" evidence="2">
    <location>
        <position position="1"/>
    </location>
</feature>
<keyword evidence="1" id="KW-0812">Transmembrane</keyword>
<name>A0A8H3E126_9AGAM</name>
<reference evidence="2" key="1">
    <citation type="submission" date="2021-01" db="EMBL/GenBank/DDBJ databases">
        <authorList>
            <person name="Kaushik A."/>
        </authorList>
    </citation>
    <scope>NUCLEOTIDE SEQUENCE</scope>
    <source>
        <strain evidence="2">AG5</strain>
    </source>
</reference>
<accession>A0A8H3E126</accession>
<evidence type="ECO:0000313" key="2">
    <source>
        <dbReference type="EMBL" id="CAE7160187.1"/>
    </source>
</evidence>
<keyword evidence="1" id="KW-1133">Transmembrane helix</keyword>
<dbReference type="AlphaFoldDB" id="A0A8H3E126"/>
<evidence type="ECO:0000313" key="3">
    <source>
        <dbReference type="Proteomes" id="UP000663827"/>
    </source>
</evidence>
<feature type="transmembrane region" description="Helical" evidence="1">
    <location>
        <begin position="57"/>
        <end position="79"/>
    </location>
</feature>